<evidence type="ECO:0000313" key="10">
    <source>
        <dbReference type="EMBL" id="KAK5954133.1"/>
    </source>
</evidence>
<evidence type="ECO:0000256" key="6">
    <source>
        <dbReference type="ARBA" id="ARBA00023212"/>
    </source>
</evidence>
<feature type="compositionally biased region" description="Acidic residues" evidence="8">
    <location>
        <begin position="231"/>
        <end position="245"/>
    </location>
</feature>
<dbReference type="GO" id="GO:0005634">
    <property type="term" value="C:nucleus"/>
    <property type="evidence" value="ECO:0007669"/>
    <property type="project" value="UniProtKB-SubCell"/>
</dbReference>
<feature type="compositionally biased region" description="Basic and acidic residues" evidence="8">
    <location>
        <begin position="210"/>
        <end position="220"/>
    </location>
</feature>
<feature type="region of interest" description="Disordered" evidence="8">
    <location>
        <begin position="68"/>
        <end position="564"/>
    </location>
</feature>
<evidence type="ECO:0000256" key="4">
    <source>
        <dbReference type="ARBA" id="ARBA00022490"/>
    </source>
</evidence>
<evidence type="ECO:0000256" key="3">
    <source>
        <dbReference type="ARBA" id="ARBA00010042"/>
    </source>
</evidence>
<dbReference type="PANTHER" id="PTHR13142">
    <property type="entry name" value="INNER CENTROMERE PROTEIN"/>
    <property type="match status" value="1"/>
</dbReference>
<accession>A0AAN8EYV8</accession>
<keyword evidence="5" id="KW-0159">Chromosome partition</keyword>
<evidence type="ECO:0000256" key="7">
    <source>
        <dbReference type="ARBA" id="ARBA00023242"/>
    </source>
</evidence>
<feature type="compositionally biased region" description="Basic and acidic residues" evidence="8">
    <location>
        <begin position="381"/>
        <end position="470"/>
    </location>
</feature>
<dbReference type="GO" id="GO:0005819">
    <property type="term" value="C:spindle"/>
    <property type="evidence" value="ECO:0007669"/>
    <property type="project" value="UniProtKB-SubCell"/>
</dbReference>
<evidence type="ECO:0000256" key="5">
    <source>
        <dbReference type="ARBA" id="ARBA00022829"/>
    </source>
</evidence>
<dbReference type="InterPro" id="IPR005635">
    <property type="entry name" value="Inner_centromere_prot_ARK-bd"/>
</dbReference>
<dbReference type="EMBL" id="JAKLMC020000009">
    <property type="protein sequence ID" value="KAK5954133.1"/>
    <property type="molecule type" value="Genomic_DNA"/>
</dbReference>
<evidence type="ECO:0000313" key="11">
    <source>
        <dbReference type="Proteomes" id="UP001316803"/>
    </source>
</evidence>
<comment type="subcellular location">
    <subcellularLocation>
        <location evidence="2">Cytoplasm</location>
        <location evidence="2">Cytoskeleton</location>
        <location evidence="2">Spindle</location>
    </subcellularLocation>
    <subcellularLocation>
        <location evidence="1">Nucleus</location>
    </subcellularLocation>
</comment>
<proteinExistence type="inferred from homology"/>
<organism evidence="10 11">
    <name type="scientific">Knufia fluminis</name>
    <dbReference type="NCBI Taxonomy" id="191047"/>
    <lineage>
        <taxon>Eukaryota</taxon>
        <taxon>Fungi</taxon>
        <taxon>Dikarya</taxon>
        <taxon>Ascomycota</taxon>
        <taxon>Pezizomycotina</taxon>
        <taxon>Eurotiomycetes</taxon>
        <taxon>Chaetothyriomycetidae</taxon>
        <taxon>Chaetothyriales</taxon>
        <taxon>Trichomeriaceae</taxon>
        <taxon>Knufia</taxon>
    </lineage>
</organism>
<gene>
    <name evidence="10" type="ORF">OHC33_004705</name>
</gene>
<evidence type="ECO:0000259" key="9">
    <source>
        <dbReference type="Pfam" id="PF03941"/>
    </source>
</evidence>
<name>A0AAN8EYV8_9EURO</name>
<reference evidence="10 11" key="1">
    <citation type="submission" date="2022-12" db="EMBL/GenBank/DDBJ databases">
        <title>Genomic features and morphological characterization of a novel Knufia sp. strain isolated from spacecraft assembly facility.</title>
        <authorList>
            <person name="Teixeira M."/>
            <person name="Chander A.M."/>
            <person name="Stajich J.E."/>
            <person name="Venkateswaran K."/>
        </authorList>
    </citation>
    <scope>NUCLEOTIDE SEQUENCE [LARGE SCALE GENOMIC DNA]</scope>
    <source>
        <strain evidence="10 11">FJI-L2-BK-P2</strain>
    </source>
</reference>
<dbReference type="AlphaFoldDB" id="A0AAN8EYV8"/>
<evidence type="ECO:0000256" key="2">
    <source>
        <dbReference type="ARBA" id="ARBA00004186"/>
    </source>
</evidence>
<feature type="compositionally biased region" description="Acidic residues" evidence="8">
    <location>
        <begin position="190"/>
        <end position="200"/>
    </location>
</feature>
<keyword evidence="7" id="KW-0539">Nucleus</keyword>
<evidence type="ECO:0000256" key="1">
    <source>
        <dbReference type="ARBA" id="ARBA00004123"/>
    </source>
</evidence>
<feature type="compositionally biased region" description="Basic and acidic residues" evidence="8">
    <location>
        <begin position="535"/>
        <end position="550"/>
    </location>
</feature>
<dbReference type="GO" id="GO:0007059">
    <property type="term" value="P:chromosome segregation"/>
    <property type="evidence" value="ECO:0007669"/>
    <property type="project" value="UniProtKB-KW"/>
</dbReference>
<feature type="compositionally biased region" description="Basic and acidic residues" evidence="8">
    <location>
        <begin position="289"/>
        <end position="300"/>
    </location>
</feature>
<comment type="caution">
    <text evidence="10">The sequence shown here is derived from an EMBL/GenBank/DDBJ whole genome shotgun (WGS) entry which is preliminary data.</text>
</comment>
<keyword evidence="4" id="KW-0963">Cytoplasm</keyword>
<sequence length="769" mass="86051">MAATKARVASHDWVLAERQCAHDISLQEYAELGFPAIHHLQWLDEHISELFNASEFKALQAFKTPGKLRGAKTPRFKATTARKEPAVVIEPVQAAPDSPDTPEEEDKDVTPTPTPQAAVQLYTDSDIGSPSTHATPEQPLRKGSFSFAPLPARDPLKQSLGARTTDIKPTTDIPPSSAVQPARQQSLGLDSDDEDSEDAQSVDLRAPELIAHEERMKEYESSSPQRATEPEMLEPQEPEQEEPESEHEHNQSEPEIEEAEPDMPEPEEPREPEEPKELENIIPDTNDASSEHDIPDKEDTQSTSQDTVKETAPTAPRPSQVRPPTSRRLAAPKTFGRPVRATNAAKPQPVPIKIKPLSQPKPVNPAPVAAHNTTKPPSPVEKPKVLSLAEKKKKLDEEAAAKDARVKQQQKERRDNKIEELRRAKEEEEAEKDRRARRNSAEKRKAHIEELNARKKRETSLETRQEREEAVTAAKGKAFREMQQKRQIRPATKPVAKPAVKSAMKPLSTRPQNPPPRPPARLDHHEPSRPASRLGVHDEDMSDMPEKENDLPAYPSNLSKPPVRASIKKPSIFTRTSQNIQQQFPQPPTRVAPQMQQYATQRIPFATEMAQPQRNQENMRPFTQTGPSINTPFAPMRNMHTIQAINDTSPTDITLPEIHTDSSDDSDRNVSLPSWATPGHVFNTLSQQETINPDAIFPRIPTISMDDVFAENPDRLRRLRMRTSSANWVRTGDALTQVEVLEDRIGRAEIRNAGGWVFGYGGRNGQHGN</sequence>
<feature type="compositionally biased region" description="Acidic residues" evidence="8">
    <location>
        <begin position="254"/>
        <end position="266"/>
    </location>
</feature>
<protein>
    <recommendedName>
        <fullName evidence="9">Inner centromere protein ARK-binding domain-containing protein</fullName>
    </recommendedName>
</protein>
<feature type="domain" description="Inner centromere protein ARK-binding" evidence="9">
    <location>
        <begin position="657"/>
        <end position="709"/>
    </location>
</feature>
<feature type="compositionally biased region" description="Basic and acidic residues" evidence="8">
    <location>
        <begin position="267"/>
        <end position="279"/>
    </location>
</feature>
<evidence type="ECO:0000256" key="8">
    <source>
        <dbReference type="SAM" id="MobiDB-lite"/>
    </source>
</evidence>
<keyword evidence="6" id="KW-0206">Cytoskeleton</keyword>
<dbReference type="Pfam" id="PF03941">
    <property type="entry name" value="INCENP_ARK-bind"/>
    <property type="match status" value="1"/>
</dbReference>
<feature type="compositionally biased region" description="Polar residues" evidence="8">
    <location>
        <begin position="177"/>
        <end position="188"/>
    </location>
</feature>
<feature type="compositionally biased region" description="Polar residues" evidence="8">
    <location>
        <begin position="122"/>
        <end position="135"/>
    </location>
</feature>
<dbReference type="Proteomes" id="UP001316803">
    <property type="component" value="Unassembled WGS sequence"/>
</dbReference>
<keyword evidence="11" id="KW-1185">Reference proteome</keyword>
<dbReference type="PANTHER" id="PTHR13142:SF1">
    <property type="entry name" value="INNER CENTROMERE PROTEIN"/>
    <property type="match status" value="1"/>
</dbReference>
<comment type="similarity">
    <text evidence="3">Belongs to the INCENP family.</text>
</comment>